<reference evidence="2 3" key="1">
    <citation type="submission" date="2016-11" db="EMBL/GenBank/DDBJ databases">
        <authorList>
            <person name="Jaros S."/>
            <person name="Januszkiewicz K."/>
            <person name="Wedrychowicz H."/>
        </authorList>
    </citation>
    <scope>NUCLEOTIDE SEQUENCE [LARGE SCALE GENOMIC DNA]</scope>
    <source>
        <strain evidence="2 3">DSM 27406</strain>
    </source>
</reference>
<dbReference type="InterPro" id="IPR022298">
    <property type="entry name" value="Conjug_transposon_TraN"/>
</dbReference>
<name>A0A1M7A420_9BACT</name>
<dbReference type="STRING" id="1419482.SAMN05444266_103118"/>
<feature type="chain" id="PRO_5009923532" evidence="1">
    <location>
        <begin position="20"/>
        <end position="274"/>
    </location>
</feature>
<feature type="signal peptide" evidence="1">
    <location>
        <begin position="1"/>
        <end position="19"/>
    </location>
</feature>
<evidence type="ECO:0000313" key="2">
    <source>
        <dbReference type="EMBL" id="SHL37492.1"/>
    </source>
</evidence>
<dbReference type="AlphaFoldDB" id="A0A1M7A420"/>
<keyword evidence="1" id="KW-0732">Signal</keyword>
<dbReference type="OrthoDB" id="1038500at2"/>
<proteinExistence type="predicted"/>
<dbReference type="Pfam" id="PF13595">
    <property type="entry name" value="DUF4138"/>
    <property type="match status" value="1"/>
</dbReference>
<gene>
    <name evidence="2" type="ORF">SAMN05444266_103118</name>
</gene>
<sequence>MRSVLFFSFILGCFLSANGQVASNTISCEVSDRETTVILFPVAIKNIDRGSSDIKVAIQPGADHIVKLKAEHPYATPTSMHIFADNGRVYTMKVVFSSSIKEYTLDYSKDTVSYSIINNLPVNRSNGQPALSESLQRKISTITLAKPFLRKSRTAFKMKLQLNTIHYDDENLYFSCTLSNNSNLPYELNFAHMAISDLRVVKRSAIQEVEEIPIYFSPIGLIPGNASQKLVFVLKRFSIPNQKKFLLELYEKGGGRNLQLTLSNRVLFKAKPIY</sequence>
<dbReference type="EMBL" id="FRBL01000003">
    <property type="protein sequence ID" value="SHL37492.1"/>
    <property type="molecule type" value="Genomic_DNA"/>
</dbReference>
<keyword evidence="3" id="KW-1185">Reference proteome</keyword>
<dbReference type="Proteomes" id="UP000184420">
    <property type="component" value="Unassembled WGS sequence"/>
</dbReference>
<protein>
    <submittedName>
        <fullName evidence="2">Bacteroides conjugative transposon TraN protein</fullName>
    </submittedName>
</protein>
<accession>A0A1M7A420</accession>
<dbReference type="RefSeq" id="WP_073079790.1">
    <property type="nucleotide sequence ID" value="NZ_FRBL01000003.1"/>
</dbReference>
<evidence type="ECO:0000256" key="1">
    <source>
        <dbReference type="SAM" id="SignalP"/>
    </source>
</evidence>
<evidence type="ECO:0000313" key="3">
    <source>
        <dbReference type="Proteomes" id="UP000184420"/>
    </source>
</evidence>
<organism evidence="2 3">
    <name type="scientific">Chitinophaga jiangningensis</name>
    <dbReference type="NCBI Taxonomy" id="1419482"/>
    <lineage>
        <taxon>Bacteria</taxon>
        <taxon>Pseudomonadati</taxon>
        <taxon>Bacteroidota</taxon>
        <taxon>Chitinophagia</taxon>
        <taxon>Chitinophagales</taxon>
        <taxon>Chitinophagaceae</taxon>
        <taxon>Chitinophaga</taxon>
    </lineage>
</organism>